<evidence type="ECO:0000313" key="1">
    <source>
        <dbReference type="EMBL" id="KAJ1719195.1"/>
    </source>
</evidence>
<dbReference type="AlphaFoldDB" id="A0A9W7XUD5"/>
<accession>A0A9W7XUD5</accession>
<organism evidence="1 2">
    <name type="scientific">Coemansia erecta</name>
    <dbReference type="NCBI Taxonomy" id="147472"/>
    <lineage>
        <taxon>Eukaryota</taxon>
        <taxon>Fungi</taxon>
        <taxon>Fungi incertae sedis</taxon>
        <taxon>Zoopagomycota</taxon>
        <taxon>Kickxellomycotina</taxon>
        <taxon>Kickxellomycetes</taxon>
        <taxon>Kickxellales</taxon>
        <taxon>Kickxellaceae</taxon>
        <taxon>Coemansia</taxon>
    </lineage>
</organism>
<dbReference type="Proteomes" id="UP001149813">
    <property type="component" value="Unassembled WGS sequence"/>
</dbReference>
<name>A0A9W7XUD5_9FUNG</name>
<comment type="caution">
    <text evidence="1">The sequence shown here is derived from an EMBL/GenBank/DDBJ whole genome shotgun (WGS) entry which is preliminary data.</text>
</comment>
<dbReference type="EMBL" id="JANBOJ010000459">
    <property type="protein sequence ID" value="KAJ1719195.1"/>
    <property type="molecule type" value="Genomic_DNA"/>
</dbReference>
<proteinExistence type="predicted"/>
<dbReference type="OrthoDB" id="5522061at2759"/>
<protein>
    <submittedName>
        <fullName evidence="1">Uncharacterized protein</fullName>
    </submittedName>
</protein>
<sequence length="185" mass="20580">MALISISLRTGRLAVFRRPLLTSPAGSFARSHNYTSKSAHPEAHASDGFPLDKPSWSISKFLSKPENVKHIPELDRDLDEKEIRHLYDLAGLQVPDPTVDPQSFGRTSQHINQLRDLLSHIRTVSETEDLDSVEPLVRIAEPIEFTAEEPDGGLDFGTDPEDHLGTRVLGLTKNAHGPYISVRDQ</sequence>
<evidence type="ECO:0000313" key="2">
    <source>
        <dbReference type="Proteomes" id="UP001149813"/>
    </source>
</evidence>
<reference evidence="1" key="1">
    <citation type="submission" date="2022-07" db="EMBL/GenBank/DDBJ databases">
        <title>Phylogenomic reconstructions and comparative analyses of Kickxellomycotina fungi.</title>
        <authorList>
            <person name="Reynolds N.K."/>
            <person name="Stajich J.E."/>
            <person name="Barry K."/>
            <person name="Grigoriev I.V."/>
            <person name="Crous P."/>
            <person name="Smith M.E."/>
        </authorList>
    </citation>
    <scope>NUCLEOTIDE SEQUENCE</scope>
    <source>
        <strain evidence="1">NBRC 32514</strain>
    </source>
</reference>
<keyword evidence="2" id="KW-1185">Reference proteome</keyword>
<gene>
    <name evidence="1" type="ORF">LPJ53_006000</name>
</gene>